<dbReference type="EMBL" id="KV425886">
    <property type="protein sequence ID" value="KZW02745.1"/>
    <property type="molecule type" value="Genomic_DNA"/>
</dbReference>
<keyword evidence="2" id="KW-1185">Reference proteome</keyword>
<organism evidence="1 2">
    <name type="scientific">Exidia glandulosa HHB12029</name>
    <dbReference type="NCBI Taxonomy" id="1314781"/>
    <lineage>
        <taxon>Eukaryota</taxon>
        <taxon>Fungi</taxon>
        <taxon>Dikarya</taxon>
        <taxon>Basidiomycota</taxon>
        <taxon>Agaricomycotina</taxon>
        <taxon>Agaricomycetes</taxon>
        <taxon>Auriculariales</taxon>
        <taxon>Exidiaceae</taxon>
        <taxon>Exidia</taxon>
    </lineage>
</organism>
<dbReference type="InParanoid" id="A0A165PW34"/>
<evidence type="ECO:0000313" key="1">
    <source>
        <dbReference type="EMBL" id="KZW02745.1"/>
    </source>
</evidence>
<proteinExistence type="predicted"/>
<sequence>MPATNAVRDALARAAADSCAEIIRLQETCSITTMPDSCEEAVRVVDTDWSLTANANEEEVERYVREKSALEASIVAYGLTQDSAAGRGFTLDDPCNILGVCSRLHASWNRDTWALVPTMLDDFVSWLKKVNEEWQVALSTDEYASRNLRLDNPMQYAALTYEFVVLDEDEFSGPEDLLVDTINHDTPQYYVALNGRLCRVADAIPFTELELPRRFWPDSVNPFIFTLSAFHRFRRTLERRGVLPTYLHGLWATLQVAVDLLFFKPPGWIDPTAHLTDAFVRMAMHGKRERKPYRDELAEAHAALMRRRQRPYEPVVCIEPSHAVEKYREIMNDPQSAGTEKNHAMFALLSLET</sequence>
<accession>A0A165PW34</accession>
<dbReference type="Proteomes" id="UP000077266">
    <property type="component" value="Unassembled WGS sequence"/>
</dbReference>
<evidence type="ECO:0000313" key="2">
    <source>
        <dbReference type="Proteomes" id="UP000077266"/>
    </source>
</evidence>
<protein>
    <submittedName>
        <fullName evidence="1">Uncharacterized protein</fullName>
    </submittedName>
</protein>
<name>A0A165PW34_EXIGL</name>
<dbReference type="AlphaFoldDB" id="A0A165PW34"/>
<reference evidence="1 2" key="1">
    <citation type="journal article" date="2016" name="Mol. Biol. Evol.">
        <title>Comparative Genomics of Early-Diverging Mushroom-Forming Fungi Provides Insights into the Origins of Lignocellulose Decay Capabilities.</title>
        <authorList>
            <person name="Nagy L.G."/>
            <person name="Riley R."/>
            <person name="Tritt A."/>
            <person name="Adam C."/>
            <person name="Daum C."/>
            <person name="Floudas D."/>
            <person name="Sun H."/>
            <person name="Yadav J.S."/>
            <person name="Pangilinan J."/>
            <person name="Larsson K.H."/>
            <person name="Matsuura K."/>
            <person name="Barry K."/>
            <person name="Labutti K."/>
            <person name="Kuo R."/>
            <person name="Ohm R.A."/>
            <person name="Bhattacharya S.S."/>
            <person name="Shirouzu T."/>
            <person name="Yoshinaga Y."/>
            <person name="Martin F.M."/>
            <person name="Grigoriev I.V."/>
            <person name="Hibbett D.S."/>
        </authorList>
    </citation>
    <scope>NUCLEOTIDE SEQUENCE [LARGE SCALE GENOMIC DNA]</scope>
    <source>
        <strain evidence="1 2">HHB12029</strain>
    </source>
</reference>
<gene>
    <name evidence="1" type="ORF">EXIGLDRAFT_828888</name>
</gene>